<reference evidence="20" key="1">
    <citation type="journal article" date="2023" name="Science">
        <title>Genome structures resolve the early diversification of teleost fishes.</title>
        <authorList>
            <person name="Parey E."/>
            <person name="Louis A."/>
            <person name="Montfort J."/>
            <person name="Bouchez O."/>
            <person name="Roques C."/>
            <person name="Iampietro C."/>
            <person name="Lluch J."/>
            <person name="Castinel A."/>
            <person name="Donnadieu C."/>
            <person name="Desvignes T."/>
            <person name="Floi Bucao C."/>
            <person name="Jouanno E."/>
            <person name="Wen M."/>
            <person name="Mejri S."/>
            <person name="Dirks R."/>
            <person name="Jansen H."/>
            <person name="Henkel C."/>
            <person name="Chen W.J."/>
            <person name="Zahm M."/>
            <person name="Cabau C."/>
            <person name="Klopp C."/>
            <person name="Thompson A.W."/>
            <person name="Robinson-Rechavi M."/>
            <person name="Braasch I."/>
            <person name="Lecointre G."/>
            <person name="Bobe J."/>
            <person name="Postlethwait J.H."/>
            <person name="Berthelot C."/>
            <person name="Roest Crollius H."/>
            <person name="Guiguen Y."/>
        </authorList>
    </citation>
    <scope>NUCLEOTIDE SEQUENCE</scope>
    <source>
        <strain evidence="20">NC1722</strain>
    </source>
</reference>
<feature type="repeat" description="LDL-receptor class B" evidence="15">
    <location>
        <begin position="349"/>
        <end position="392"/>
    </location>
</feature>
<feature type="chain" id="PRO_5042138275" description="Very low-density lipoprotein receptor" evidence="17">
    <location>
        <begin position="28"/>
        <end position="719"/>
    </location>
</feature>
<feature type="disulfide bond" evidence="14">
    <location>
        <begin position="196"/>
        <end position="214"/>
    </location>
</feature>
<keyword evidence="5" id="KW-0254">Endocytosis</keyword>
<dbReference type="InterPro" id="IPR051221">
    <property type="entry name" value="LDLR-related"/>
</dbReference>
<dbReference type="Gene3D" id="4.10.400.10">
    <property type="entry name" value="Low-density Lipoprotein Receptor"/>
    <property type="match status" value="5"/>
</dbReference>
<feature type="disulfide bond" evidence="14">
    <location>
        <begin position="114"/>
        <end position="132"/>
    </location>
</feature>
<keyword evidence="3" id="KW-1003">Cell membrane</keyword>
<evidence type="ECO:0000256" key="16">
    <source>
        <dbReference type="SAM" id="Phobius"/>
    </source>
</evidence>
<feature type="disulfide bond" evidence="14">
    <location>
        <begin position="35"/>
        <end position="53"/>
    </location>
</feature>
<evidence type="ECO:0000256" key="5">
    <source>
        <dbReference type="ARBA" id="ARBA00022583"/>
    </source>
</evidence>
<dbReference type="InterPro" id="IPR011042">
    <property type="entry name" value="6-blade_b-propeller_TolB-like"/>
</dbReference>
<dbReference type="InterPro" id="IPR036055">
    <property type="entry name" value="LDL_receptor-like_sf"/>
</dbReference>
<keyword evidence="4" id="KW-0245">EGF-like domain</keyword>
<dbReference type="Pfam" id="PF00057">
    <property type="entry name" value="Ldl_recept_a"/>
    <property type="match status" value="5"/>
</dbReference>
<feature type="disulfide bond" evidence="14">
    <location>
        <begin position="107"/>
        <end position="119"/>
    </location>
</feature>
<dbReference type="Pfam" id="PF14670">
    <property type="entry name" value="FXa_inhibition"/>
    <property type="match status" value="1"/>
</dbReference>
<evidence type="ECO:0000256" key="4">
    <source>
        <dbReference type="ARBA" id="ARBA00022536"/>
    </source>
</evidence>
<dbReference type="GO" id="GO:0042562">
    <property type="term" value="F:hormone binding"/>
    <property type="evidence" value="ECO:0007669"/>
    <property type="project" value="TreeGrafter"/>
</dbReference>
<feature type="disulfide bond" evidence="14">
    <location>
        <begin position="208"/>
        <end position="223"/>
    </location>
</feature>
<evidence type="ECO:0000256" key="1">
    <source>
        <dbReference type="ARBA" id="ARBA00004251"/>
    </source>
</evidence>
<dbReference type="Pfam" id="PF00058">
    <property type="entry name" value="Ldl_recept_b"/>
    <property type="match status" value="4"/>
</dbReference>
<evidence type="ECO:0000256" key="9">
    <source>
        <dbReference type="ARBA" id="ARBA00022989"/>
    </source>
</evidence>
<evidence type="ECO:0000256" key="14">
    <source>
        <dbReference type="PROSITE-ProRule" id="PRU00124"/>
    </source>
</evidence>
<evidence type="ECO:0000256" key="17">
    <source>
        <dbReference type="SAM" id="SignalP"/>
    </source>
</evidence>
<evidence type="ECO:0000259" key="18">
    <source>
        <dbReference type="SMART" id="SM00179"/>
    </source>
</evidence>
<keyword evidence="12" id="KW-0675">Receptor</keyword>
<dbReference type="FunFam" id="4.10.400.10:FF:000002">
    <property type="entry name" value="Low-density lipoprotein receptor-related protein 1"/>
    <property type="match status" value="1"/>
</dbReference>
<keyword evidence="8" id="KW-0677">Repeat</keyword>
<keyword evidence="6 16" id="KW-0812">Transmembrane</keyword>
<dbReference type="PROSITE" id="PS51120">
    <property type="entry name" value="LDLRB"/>
    <property type="match status" value="4"/>
</dbReference>
<dbReference type="FunFam" id="4.10.400.10:FF:000034">
    <property type="entry name" value="Low-density lipoprotein receptor-related protein 2"/>
    <property type="match status" value="1"/>
</dbReference>
<evidence type="ECO:0000256" key="2">
    <source>
        <dbReference type="ARBA" id="ARBA00009939"/>
    </source>
</evidence>
<keyword evidence="9 16" id="KW-1133">Transmembrane helix</keyword>
<keyword evidence="7 17" id="KW-0732">Signal</keyword>
<organism evidence="20 21">
    <name type="scientific">Aldrovandia affinis</name>
    <dbReference type="NCBI Taxonomy" id="143900"/>
    <lineage>
        <taxon>Eukaryota</taxon>
        <taxon>Metazoa</taxon>
        <taxon>Chordata</taxon>
        <taxon>Craniata</taxon>
        <taxon>Vertebrata</taxon>
        <taxon>Euteleostomi</taxon>
        <taxon>Actinopterygii</taxon>
        <taxon>Neopterygii</taxon>
        <taxon>Teleostei</taxon>
        <taxon>Notacanthiformes</taxon>
        <taxon>Halosauridae</taxon>
        <taxon>Aldrovandia</taxon>
    </lineage>
</organism>
<proteinExistence type="inferred from homology"/>
<evidence type="ECO:0000256" key="6">
    <source>
        <dbReference type="ARBA" id="ARBA00022692"/>
    </source>
</evidence>
<feature type="transmembrane region" description="Helical" evidence="16">
    <location>
        <begin position="629"/>
        <end position="648"/>
    </location>
</feature>
<dbReference type="SUPFAM" id="SSF63825">
    <property type="entry name" value="YWTD domain"/>
    <property type="match status" value="1"/>
</dbReference>
<sequence length="719" mass="77899">MRHLGSLFLFFVLQDLPCFWGSGAVWACEEYQFPCSSGRCIPDIWECDGDRDCEDGSDEASNCWNRTCSGFVCKGGGCIAQSEVCDGKTDCSDGSDELEGTCGSIACKRDEFACGSRRCVSLAFRCDGTDDCGDGSDEAHCERCAAGLFHCTRSGICLPADSLCDGTPHCPDGEDELAEVCGLPPPAAPSCSQFRCGGGQCISHSWRCDHSRDCPDGSDEEDCDRNECLENNGGCSHICVDQPLGFVCDCPAGMRLVRDMHCEEIHECLDADVCSQLCVHVNGTFTCDCHAGYLKSPRTGECRATGERALLVFSSSKGVRRIDTSGLEYRQLSGGVGGFGPLAVLAANRTVYWGNSQQGAIYRISLDEQSQDPVLVLDGLGAPLGLAVDWIHGLLYWSDARTRSVNVAPLNGSNRRVLIGRLFKPTGVAVEPLLGFLFWADSGRSPRIERASMDGQDRVALVTFAIHRPVAISLDSPRRLLYWVDSGLHTVSRVGMDGQHRKTVVESNGYLDRPFGLAVFEGRVFWSDEDTRSLCSADKHNGSLFRVLLSNISAAGGIALVHPVLQPEGYGVCGHSGQPCPYRCVPRFFSAAEIPHFSCTAPAENVDVGEYRKLPNPVRVAVLPDTTSAGLLSLIVVLSVILGGLVLWRWRGQCSSAGTLVWQGGVSLKESQNPLVPVRPSETRSLKNSLIKTTASSLLPSVTSNWKRNHHCRHRCDFL</sequence>
<dbReference type="InterPro" id="IPR000033">
    <property type="entry name" value="LDLR_classB_rpt"/>
</dbReference>
<dbReference type="AlphaFoldDB" id="A0AAD7SUB2"/>
<name>A0AAD7SUB2_9TELE</name>
<feature type="signal peptide" evidence="17">
    <location>
        <begin position="1"/>
        <end position="27"/>
    </location>
</feature>
<comment type="subcellular location">
    <subcellularLocation>
        <location evidence="1">Cell membrane</location>
        <topology evidence="1">Single-pass type I membrane protein</topology>
    </subcellularLocation>
</comment>
<dbReference type="PROSITE" id="PS50068">
    <property type="entry name" value="LDLRA_2"/>
    <property type="match status" value="5"/>
</dbReference>
<dbReference type="PANTHER" id="PTHR22722">
    <property type="entry name" value="LOW-DENSITY LIPOPROTEIN RECEPTOR-RELATED PROTEIN 2-RELATED"/>
    <property type="match status" value="1"/>
</dbReference>
<dbReference type="PROSITE" id="PS00010">
    <property type="entry name" value="ASX_HYDROXYL"/>
    <property type="match status" value="1"/>
</dbReference>
<evidence type="ECO:0000313" key="20">
    <source>
        <dbReference type="EMBL" id="KAJ8408322.1"/>
    </source>
</evidence>
<dbReference type="SMART" id="SM00135">
    <property type="entry name" value="LY"/>
    <property type="match status" value="5"/>
</dbReference>
<feature type="repeat" description="LDL-receptor class B" evidence="15">
    <location>
        <begin position="393"/>
        <end position="434"/>
    </location>
</feature>
<feature type="domain" description="EGF-like calcium-binding" evidence="18">
    <location>
        <begin position="264"/>
        <end position="303"/>
    </location>
</feature>
<dbReference type="SMART" id="SM00192">
    <property type="entry name" value="LDLa"/>
    <property type="match status" value="5"/>
</dbReference>
<dbReference type="GO" id="GO:0006898">
    <property type="term" value="P:receptor-mediated endocytosis"/>
    <property type="evidence" value="ECO:0007669"/>
    <property type="project" value="TreeGrafter"/>
</dbReference>
<dbReference type="Proteomes" id="UP001221898">
    <property type="component" value="Unassembled WGS sequence"/>
</dbReference>
<gene>
    <name evidence="20" type="ORF">AAFF_G00257360</name>
</gene>
<dbReference type="InterPro" id="IPR023415">
    <property type="entry name" value="LDLR_class-A_CS"/>
</dbReference>
<evidence type="ECO:0000256" key="15">
    <source>
        <dbReference type="PROSITE-ProRule" id="PRU00461"/>
    </source>
</evidence>
<comment type="similarity">
    <text evidence="2">Belongs to the LDLR family.</text>
</comment>
<dbReference type="Gene3D" id="2.120.10.30">
    <property type="entry name" value="TolB, C-terminal domain"/>
    <property type="match status" value="1"/>
</dbReference>
<keyword evidence="13" id="KW-0325">Glycoprotein</keyword>
<dbReference type="InterPro" id="IPR009030">
    <property type="entry name" value="Growth_fac_rcpt_cys_sf"/>
</dbReference>
<dbReference type="InterPro" id="IPR001881">
    <property type="entry name" value="EGF-like_Ca-bd_dom"/>
</dbReference>
<evidence type="ECO:0000259" key="19">
    <source>
        <dbReference type="SMART" id="SM00181"/>
    </source>
</evidence>
<dbReference type="FunFam" id="2.120.10.30:FF:000241">
    <property type="entry name" value="Low-density lipoprotein receptor-related protein 6"/>
    <property type="match status" value="1"/>
</dbReference>
<feature type="domain" description="EGF-like" evidence="19">
    <location>
        <begin position="190"/>
        <end position="224"/>
    </location>
</feature>
<dbReference type="SUPFAM" id="SSF57184">
    <property type="entry name" value="Growth factor receptor domain"/>
    <property type="match status" value="1"/>
</dbReference>
<protein>
    <recommendedName>
        <fullName evidence="22">Very low-density lipoprotein receptor</fullName>
    </recommendedName>
</protein>
<keyword evidence="21" id="KW-1185">Reference proteome</keyword>
<evidence type="ECO:0000256" key="7">
    <source>
        <dbReference type="ARBA" id="ARBA00022729"/>
    </source>
</evidence>
<dbReference type="EMBL" id="JAINUG010000035">
    <property type="protein sequence ID" value="KAJ8408322.1"/>
    <property type="molecule type" value="Genomic_DNA"/>
</dbReference>
<feature type="disulfide bond" evidence="14">
    <location>
        <begin position="73"/>
        <end position="91"/>
    </location>
</feature>
<dbReference type="CDD" id="cd00112">
    <property type="entry name" value="LDLa"/>
    <property type="match status" value="5"/>
</dbReference>
<dbReference type="InterPro" id="IPR000742">
    <property type="entry name" value="EGF"/>
</dbReference>
<evidence type="ECO:0008006" key="22">
    <source>
        <dbReference type="Google" id="ProtNLM"/>
    </source>
</evidence>
<accession>A0AAD7SUB2</accession>
<dbReference type="GO" id="GO:0016324">
    <property type="term" value="C:apical plasma membrane"/>
    <property type="evidence" value="ECO:0007669"/>
    <property type="project" value="TreeGrafter"/>
</dbReference>
<feature type="domain" description="EGF-like calcium-binding" evidence="18">
    <location>
        <begin position="224"/>
        <end position="263"/>
    </location>
</feature>
<dbReference type="InterPro" id="IPR000152">
    <property type="entry name" value="EGF-type_Asp/Asn_hydroxyl_site"/>
</dbReference>
<evidence type="ECO:0000256" key="10">
    <source>
        <dbReference type="ARBA" id="ARBA00023136"/>
    </source>
</evidence>
<feature type="repeat" description="LDL-receptor class B" evidence="15">
    <location>
        <begin position="435"/>
        <end position="478"/>
    </location>
</feature>
<evidence type="ECO:0000256" key="12">
    <source>
        <dbReference type="ARBA" id="ARBA00023170"/>
    </source>
</evidence>
<dbReference type="GO" id="GO:0005509">
    <property type="term" value="F:calcium ion binding"/>
    <property type="evidence" value="ECO:0007669"/>
    <property type="project" value="InterPro"/>
</dbReference>
<dbReference type="PROSITE" id="PS01209">
    <property type="entry name" value="LDLRA_1"/>
    <property type="match status" value="2"/>
</dbReference>
<dbReference type="GO" id="GO:0043235">
    <property type="term" value="C:receptor complex"/>
    <property type="evidence" value="ECO:0007669"/>
    <property type="project" value="TreeGrafter"/>
</dbReference>
<dbReference type="FunFam" id="2.10.25.10:FF:000009">
    <property type="entry name" value="Low-density lipoprotein receptor isoform 1"/>
    <property type="match status" value="1"/>
</dbReference>
<keyword evidence="10 16" id="KW-0472">Membrane</keyword>
<dbReference type="SMART" id="SM00179">
    <property type="entry name" value="EGF_CA"/>
    <property type="match status" value="2"/>
</dbReference>
<dbReference type="Gene3D" id="2.10.25.10">
    <property type="entry name" value="Laminin"/>
    <property type="match status" value="2"/>
</dbReference>
<dbReference type="CDD" id="cd00054">
    <property type="entry name" value="EGF_CA"/>
    <property type="match status" value="1"/>
</dbReference>
<evidence type="ECO:0000256" key="8">
    <source>
        <dbReference type="ARBA" id="ARBA00022737"/>
    </source>
</evidence>
<evidence type="ECO:0000256" key="3">
    <source>
        <dbReference type="ARBA" id="ARBA00022475"/>
    </source>
</evidence>
<dbReference type="InterPro" id="IPR002172">
    <property type="entry name" value="LDrepeatLR_classA_rpt"/>
</dbReference>
<feature type="repeat" description="LDL-receptor class B" evidence="15">
    <location>
        <begin position="479"/>
        <end position="523"/>
    </location>
</feature>
<comment type="caution">
    <text evidence="14">Lacks conserved residue(s) required for the propagation of feature annotation.</text>
</comment>
<keyword evidence="11 14" id="KW-1015">Disulfide bond</keyword>
<feature type="disulfide bond" evidence="14">
    <location>
        <begin position="126"/>
        <end position="141"/>
    </location>
</feature>
<comment type="caution">
    <text evidence="20">The sequence shown here is derived from an EMBL/GenBank/DDBJ whole genome shotgun (WGS) entry which is preliminary data.</text>
</comment>
<dbReference type="PANTHER" id="PTHR22722:SF15">
    <property type="entry name" value="LOW-DENSITY LIPOPROTEIN RECEPTOR-RELATED"/>
    <property type="match status" value="1"/>
</dbReference>
<feature type="domain" description="EGF-like" evidence="19">
    <location>
        <begin position="267"/>
        <end position="303"/>
    </location>
</feature>
<evidence type="ECO:0000256" key="11">
    <source>
        <dbReference type="ARBA" id="ARBA00023157"/>
    </source>
</evidence>
<evidence type="ECO:0000256" key="13">
    <source>
        <dbReference type="ARBA" id="ARBA00023180"/>
    </source>
</evidence>
<feature type="disulfide bond" evidence="14">
    <location>
        <begin position="28"/>
        <end position="40"/>
    </location>
</feature>
<dbReference type="SMART" id="SM00181">
    <property type="entry name" value="EGF"/>
    <property type="match status" value="3"/>
</dbReference>
<dbReference type="SUPFAM" id="SSF57424">
    <property type="entry name" value="LDL receptor-like module"/>
    <property type="match status" value="4"/>
</dbReference>
<feature type="domain" description="EGF-like" evidence="19">
    <location>
        <begin position="227"/>
        <end position="263"/>
    </location>
</feature>
<dbReference type="PRINTS" id="PR00261">
    <property type="entry name" value="LDLRECEPTOR"/>
</dbReference>
<evidence type="ECO:0000313" key="21">
    <source>
        <dbReference type="Proteomes" id="UP001221898"/>
    </source>
</evidence>